<comment type="caution">
    <text evidence="1">The sequence shown here is derived from an EMBL/GenBank/DDBJ whole genome shotgun (WGS) entry which is preliminary data.</text>
</comment>
<gene>
    <name evidence="1" type="ORF">EHQ46_12640</name>
</gene>
<reference evidence="2" key="1">
    <citation type="journal article" date="2019" name="PLoS Negl. Trop. Dis.">
        <title>Revisiting the worldwide diversity of Leptospira species in the environment.</title>
        <authorList>
            <person name="Vincent A.T."/>
            <person name="Schiettekatte O."/>
            <person name="Bourhy P."/>
            <person name="Veyrier F.J."/>
            <person name="Picardeau M."/>
        </authorList>
    </citation>
    <scope>NUCLEOTIDE SEQUENCE [LARGE SCALE GENOMIC DNA]</scope>
    <source>
        <strain evidence="2">201800272</strain>
    </source>
</reference>
<accession>A0ABY2LY46</accession>
<evidence type="ECO:0000313" key="2">
    <source>
        <dbReference type="Proteomes" id="UP000298200"/>
    </source>
</evidence>
<dbReference type="SUPFAM" id="SSF56645">
    <property type="entry name" value="Acyl-CoA dehydrogenase NM domain-like"/>
    <property type="match status" value="1"/>
</dbReference>
<dbReference type="InterPro" id="IPR009100">
    <property type="entry name" value="AcylCoA_DH/oxidase_NM_dom_sf"/>
</dbReference>
<organism evidence="1 2">
    <name type="scientific">Leptospira yanagawae</name>
    <dbReference type="NCBI Taxonomy" id="293069"/>
    <lineage>
        <taxon>Bacteria</taxon>
        <taxon>Pseudomonadati</taxon>
        <taxon>Spirochaetota</taxon>
        <taxon>Spirochaetia</taxon>
        <taxon>Leptospirales</taxon>
        <taxon>Leptospiraceae</taxon>
        <taxon>Leptospira</taxon>
    </lineage>
</organism>
<dbReference type="EMBL" id="RQFU01000019">
    <property type="protein sequence ID" value="TGL18681.1"/>
    <property type="molecule type" value="Genomic_DNA"/>
</dbReference>
<name>A0ABY2LY46_9LEPT</name>
<protein>
    <submittedName>
        <fullName evidence="1">Acyl-CoA dehydrogenase</fullName>
    </submittedName>
</protein>
<sequence>MNETNDPSPFHLFSKWGDNDSIFPKDYLENDIVPTGTNFYRSWKPYLYSAGFYDFILGKESYFEFQKKLSSLAEEPLGVSLALSCMVEVNVAGGILNASRFHEPGSHFLWNAFSGKEPFVILAAGVSEPGFDGKLKKLKSSVNDDKLTGVKSFITNGGEADFIFWVTKSEENYPVYFVSNPREPHHPHVTEKKIFHTDFTPQVSHLRIGLNEFTIPPENLVIENYGELGLELRLKELCSLVSLLIGKTKSLSDLHAGIYRERTVLVNWQKEFLESLKGNPTKELLLEAVPYPIIPLIQEVTKHYGLASQEDLKSIDPDWQLFLWEDHLTKYLLHKKKRNTPIDLNLES</sequence>
<proteinExistence type="predicted"/>
<keyword evidence="2" id="KW-1185">Reference proteome</keyword>
<dbReference type="Proteomes" id="UP000298200">
    <property type="component" value="Unassembled WGS sequence"/>
</dbReference>
<dbReference type="RefSeq" id="WP_135636120.1">
    <property type="nucleotide sequence ID" value="NZ_RQFU01000019.1"/>
</dbReference>
<evidence type="ECO:0000313" key="1">
    <source>
        <dbReference type="EMBL" id="TGL18681.1"/>
    </source>
</evidence>